<keyword evidence="2" id="KW-1185">Reference proteome</keyword>
<sequence length="115" mass="12364">MSNSTEMKLVYSIVHDEDSPGLLAELNSHNFSVTKLNSTGGFLRSGNTTLITVVPASDVPKVLDIIRKNSSTRKVTLNPNSASVMPGAAYMSIPVEVTLSGATVFVTPVEYFEKM</sequence>
<evidence type="ECO:0000313" key="2">
    <source>
        <dbReference type="Proteomes" id="UP000070080"/>
    </source>
</evidence>
<dbReference type="PANTHER" id="PTHR38456:SF1">
    <property type="entry name" value="CYCLIC DI-AMP RECEPTOR A"/>
    <property type="match status" value="1"/>
</dbReference>
<dbReference type="InterPro" id="IPR010375">
    <property type="entry name" value="CdAMP_rec"/>
</dbReference>
<dbReference type="EMBL" id="LSCV01000042">
    <property type="protein sequence ID" value="KXB39173.1"/>
    <property type="molecule type" value="Genomic_DNA"/>
</dbReference>
<dbReference type="STRING" id="1497955.HMPREF1872_01204"/>
<dbReference type="PATRIC" id="fig|1497955.3.peg.1170"/>
<dbReference type="Pfam" id="PF06153">
    <property type="entry name" value="CdAMP_rec"/>
    <property type="match status" value="1"/>
</dbReference>
<protein>
    <recommendedName>
        <fullName evidence="3">Nitrogen regulatory protein P-II</fullName>
    </recommendedName>
</protein>
<evidence type="ECO:0000313" key="1">
    <source>
        <dbReference type="EMBL" id="KXB39173.1"/>
    </source>
</evidence>
<dbReference type="InterPro" id="IPR015867">
    <property type="entry name" value="N-reg_PII/ATP_PRibTrfase_C"/>
</dbReference>
<name>A0A133Y7R7_9FIRM</name>
<dbReference type="Proteomes" id="UP000070080">
    <property type="component" value="Unassembled WGS sequence"/>
</dbReference>
<gene>
    <name evidence="1" type="ORF">HMPREF1872_01204</name>
</gene>
<evidence type="ECO:0008006" key="3">
    <source>
        <dbReference type="Google" id="ProtNLM"/>
    </source>
</evidence>
<dbReference type="SUPFAM" id="SSF54913">
    <property type="entry name" value="GlnB-like"/>
    <property type="match status" value="1"/>
</dbReference>
<dbReference type="Gene3D" id="3.30.70.120">
    <property type="match status" value="1"/>
</dbReference>
<comment type="caution">
    <text evidence="1">The sequence shown here is derived from an EMBL/GenBank/DDBJ whole genome shotgun (WGS) entry which is preliminary data.</text>
</comment>
<dbReference type="AlphaFoldDB" id="A0A133Y7R7"/>
<reference evidence="2" key="1">
    <citation type="submission" date="2016-01" db="EMBL/GenBank/DDBJ databases">
        <authorList>
            <person name="Mitreva M."/>
            <person name="Pepin K.H."/>
            <person name="Mihindukulasuriya K.A."/>
            <person name="Fulton R."/>
            <person name="Fronick C."/>
            <person name="O'Laughlin M."/>
            <person name="Miner T."/>
            <person name="Herter B."/>
            <person name="Rosa B.A."/>
            <person name="Cordes M."/>
            <person name="Tomlinson C."/>
            <person name="Wollam A."/>
            <person name="Palsikar V.B."/>
            <person name="Mardis E.R."/>
            <person name="Wilson R.K."/>
        </authorList>
    </citation>
    <scope>NUCLEOTIDE SEQUENCE [LARGE SCALE GENOMIC DNA]</scope>
    <source>
        <strain evidence="2">KA00274</strain>
    </source>
</reference>
<dbReference type="RefSeq" id="WP_315574134.1">
    <property type="nucleotide sequence ID" value="NZ_JARFNM010000001.1"/>
</dbReference>
<dbReference type="InterPro" id="IPR011322">
    <property type="entry name" value="N-reg_PII-like_a/b"/>
</dbReference>
<proteinExistence type="predicted"/>
<dbReference type="PANTHER" id="PTHR38456">
    <property type="entry name" value="CYCLIC DI-AMP RECEPTOR A"/>
    <property type="match status" value="1"/>
</dbReference>
<organism evidence="1 2">
    <name type="scientific">Amygdalobacter nucleatus</name>
    <dbReference type="NCBI Taxonomy" id="3029274"/>
    <lineage>
        <taxon>Bacteria</taxon>
        <taxon>Bacillati</taxon>
        <taxon>Bacillota</taxon>
        <taxon>Clostridia</taxon>
        <taxon>Eubacteriales</taxon>
        <taxon>Oscillospiraceae</taxon>
        <taxon>Amygdalobacter</taxon>
    </lineage>
</organism>
<accession>A0A133Y7R7</accession>